<dbReference type="Gene3D" id="3.40.50.1820">
    <property type="entry name" value="alpha/beta hydrolase"/>
    <property type="match status" value="1"/>
</dbReference>
<accession>A0ABT8G889</accession>
<name>A0ABT8G889_9MICO</name>
<reference evidence="1" key="1">
    <citation type="submission" date="2023-06" db="EMBL/GenBank/DDBJ databases">
        <title>Sysu t00192.</title>
        <authorList>
            <person name="Gao L."/>
            <person name="Fang B.-Z."/>
            <person name="Li W.-J."/>
        </authorList>
    </citation>
    <scope>NUCLEOTIDE SEQUENCE</scope>
    <source>
        <strain evidence="1">SYSU T00192</strain>
    </source>
</reference>
<dbReference type="RefSeq" id="WP_301131601.1">
    <property type="nucleotide sequence ID" value="NZ_JAUHPW010000003.1"/>
</dbReference>
<proteinExistence type="predicted"/>
<evidence type="ECO:0008006" key="3">
    <source>
        <dbReference type="Google" id="ProtNLM"/>
    </source>
</evidence>
<evidence type="ECO:0000313" key="1">
    <source>
        <dbReference type="EMBL" id="MDN4475149.1"/>
    </source>
</evidence>
<sequence>MTEPIWSAGGVGGVRAVLDDLETAAGALGEAAGELDDAARALAVAAQVATWTPARAPAAAGLGEAAAASSAEAARLRDLAHTLRATALAYLEAEDGARRAVSLAGRLGEAAADWFGSVAWLHRTAAVATGGAGAARMLGVPGLPPTTGMVGRDEASGLLALAGEDYARIVAGLALAVRRAEAGEPAYRAVEAAPVLADEAPGGLEDLVGRLAWVHVQGGGTLAIETVRDHAGVRHLVYVPGTEDWGVTSGNPADLEADLVSVLGATSDAARAVVDAVAAHGIGPDEPILLAGHSQGGMVAMIAAAALADRFRVERVVTAGAPTGRIRLPPTVAALHLENTRDLVPGLDGRANPETARRVTVSHDRRRSHRADAPDGSRTVAEAHGFAGYAATARLVDEGVSDSTRAWLADARPLLTEAPSTVTAYRPVTG</sequence>
<dbReference type="EMBL" id="JAUHPW010000003">
    <property type="protein sequence ID" value="MDN4475149.1"/>
    <property type="molecule type" value="Genomic_DNA"/>
</dbReference>
<dbReference type="Proteomes" id="UP001172728">
    <property type="component" value="Unassembled WGS sequence"/>
</dbReference>
<dbReference type="SUPFAM" id="SSF53474">
    <property type="entry name" value="alpha/beta-Hydrolases"/>
    <property type="match status" value="1"/>
</dbReference>
<keyword evidence="2" id="KW-1185">Reference proteome</keyword>
<comment type="caution">
    <text evidence="1">The sequence shown here is derived from an EMBL/GenBank/DDBJ whole genome shotgun (WGS) entry which is preliminary data.</text>
</comment>
<organism evidence="1 2">
    <name type="scientific">Demequina litoralis</name>
    <dbReference type="NCBI Taxonomy" id="3051660"/>
    <lineage>
        <taxon>Bacteria</taxon>
        <taxon>Bacillati</taxon>
        <taxon>Actinomycetota</taxon>
        <taxon>Actinomycetes</taxon>
        <taxon>Micrococcales</taxon>
        <taxon>Demequinaceae</taxon>
        <taxon>Demequina</taxon>
    </lineage>
</organism>
<dbReference type="InterPro" id="IPR029058">
    <property type="entry name" value="AB_hydrolase_fold"/>
</dbReference>
<evidence type="ECO:0000313" key="2">
    <source>
        <dbReference type="Proteomes" id="UP001172728"/>
    </source>
</evidence>
<protein>
    <recommendedName>
        <fullName evidence="3">PGAP1-like protein</fullName>
    </recommendedName>
</protein>
<gene>
    <name evidence="1" type="ORF">QQX09_04660</name>
</gene>